<accession>E2AXS7</accession>
<gene>
    <name evidence="2" type="ORF">EAG_13833</name>
</gene>
<feature type="region of interest" description="Disordered" evidence="1">
    <location>
        <begin position="186"/>
        <end position="226"/>
    </location>
</feature>
<feature type="compositionally biased region" description="Basic and acidic residues" evidence="1">
    <location>
        <begin position="51"/>
        <end position="62"/>
    </location>
</feature>
<feature type="compositionally biased region" description="Basic and acidic residues" evidence="1">
    <location>
        <begin position="397"/>
        <end position="413"/>
    </location>
</feature>
<dbReference type="AlphaFoldDB" id="E2AXS7"/>
<evidence type="ECO:0000256" key="1">
    <source>
        <dbReference type="SAM" id="MobiDB-lite"/>
    </source>
</evidence>
<feature type="region of interest" description="Disordered" evidence="1">
    <location>
        <begin position="51"/>
        <end position="131"/>
    </location>
</feature>
<dbReference type="OrthoDB" id="7554945at2759"/>
<protein>
    <submittedName>
        <fullName evidence="2">Uncharacterized protein</fullName>
    </submittedName>
</protein>
<feature type="compositionally biased region" description="Polar residues" evidence="1">
    <location>
        <begin position="414"/>
        <end position="426"/>
    </location>
</feature>
<proteinExistence type="predicted"/>
<evidence type="ECO:0000313" key="3">
    <source>
        <dbReference type="Proteomes" id="UP000000311"/>
    </source>
</evidence>
<feature type="compositionally biased region" description="Polar residues" evidence="1">
    <location>
        <begin position="63"/>
        <end position="75"/>
    </location>
</feature>
<keyword evidence="3" id="KW-1185">Reference proteome</keyword>
<feature type="region of interest" description="Disordered" evidence="1">
    <location>
        <begin position="279"/>
        <end position="342"/>
    </location>
</feature>
<reference evidence="2 3" key="1">
    <citation type="journal article" date="2010" name="Science">
        <title>Genomic comparison of the ants Camponotus floridanus and Harpegnathos saltator.</title>
        <authorList>
            <person name="Bonasio R."/>
            <person name="Zhang G."/>
            <person name="Ye C."/>
            <person name="Mutti N.S."/>
            <person name="Fang X."/>
            <person name="Qin N."/>
            <person name="Donahue G."/>
            <person name="Yang P."/>
            <person name="Li Q."/>
            <person name="Li C."/>
            <person name="Zhang P."/>
            <person name="Huang Z."/>
            <person name="Berger S.L."/>
            <person name="Reinberg D."/>
            <person name="Wang J."/>
            <person name="Liebig J."/>
        </authorList>
    </citation>
    <scope>NUCLEOTIDE SEQUENCE [LARGE SCALE GENOMIC DNA]</scope>
    <source>
        <strain evidence="3">C129</strain>
    </source>
</reference>
<feature type="compositionally biased region" description="Basic and acidic residues" evidence="1">
    <location>
        <begin position="332"/>
        <end position="342"/>
    </location>
</feature>
<evidence type="ECO:0000313" key="2">
    <source>
        <dbReference type="EMBL" id="EFN61762.1"/>
    </source>
</evidence>
<feature type="compositionally biased region" description="Polar residues" evidence="1">
    <location>
        <begin position="287"/>
        <end position="318"/>
    </location>
</feature>
<dbReference type="Proteomes" id="UP000000311">
    <property type="component" value="Unassembled WGS sequence"/>
</dbReference>
<organism evidence="3">
    <name type="scientific">Camponotus floridanus</name>
    <name type="common">Florida carpenter ant</name>
    <dbReference type="NCBI Taxonomy" id="104421"/>
    <lineage>
        <taxon>Eukaryota</taxon>
        <taxon>Metazoa</taxon>
        <taxon>Ecdysozoa</taxon>
        <taxon>Arthropoda</taxon>
        <taxon>Hexapoda</taxon>
        <taxon>Insecta</taxon>
        <taxon>Pterygota</taxon>
        <taxon>Neoptera</taxon>
        <taxon>Endopterygota</taxon>
        <taxon>Hymenoptera</taxon>
        <taxon>Apocrita</taxon>
        <taxon>Aculeata</taxon>
        <taxon>Formicoidea</taxon>
        <taxon>Formicidae</taxon>
        <taxon>Formicinae</taxon>
        <taxon>Camponotus</taxon>
    </lineage>
</organism>
<feature type="compositionally biased region" description="Polar residues" evidence="1">
    <location>
        <begin position="112"/>
        <end position="126"/>
    </location>
</feature>
<dbReference type="InParanoid" id="E2AXS7"/>
<dbReference type="EMBL" id="GL443664">
    <property type="protein sequence ID" value="EFN61762.1"/>
    <property type="molecule type" value="Genomic_DNA"/>
</dbReference>
<name>E2AXS7_CAMFO</name>
<sequence>MRRLLISCAPSTGHLRQASHANCAFPENQKQHSANIRRTSAEPRYLSHRYEKKEEEFEKSSNLDDITTASENSPPLSEEITARKRTRPAPVLSGRRSNEATTGLPVALSPPRRTTSANRSPQSGESSLECRPRSRKVILEVRNPASLKEDKRRVIYDPSLTPIIQRERNRTDLTIAFHPRGVKKAYGRPKTVLGPRPATPVSSGLMQVPTIPWHTPPRISPEPRDPRLSKLQEITRGRLYIKKDLKTAAKDPVFELNFPATPHPVPRRTQHIGGSDGIAEIEDQKPKGNTSAQGPTSVHNLCQGNATQTDNASPTDNAPTRDNDPAASAVEQSDKRPDKLRPCESPYYYSPLKQVKFKSPRFLSVPVRLANRFGLVTPIRVAEEAARDIRRSVRKNLEEHYSNSDSSEGHEPNDNSVQDGQSRVTPSTEIQANLNGTQENANIVPLDVTQIELNVAAYEDAGQLAEGTSNILLAELVHSFREMQTEMQYMREQMRNMQTVQANLNGTQENANIVPLDVTYGRTQSDILNRRSAAPHYVTLKEARTMIPEFDGTTQQKLQEFLNSCTYAVQNINPATSNLVY</sequence>
<feature type="region of interest" description="Disordered" evidence="1">
    <location>
        <begin position="397"/>
        <end position="426"/>
    </location>
</feature>